<dbReference type="EMBL" id="JBFRUW010000015">
    <property type="protein sequence ID" value="MFA0567757.1"/>
    <property type="molecule type" value="Genomic_DNA"/>
</dbReference>
<evidence type="ECO:0000313" key="2">
    <source>
        <dbReference type="Proteomes" id="UP001570417"/>
    </source>
</evidence>
<proteinExistence type="predicted"/>
<keyword evidence="2" id="KW-1185">Reference proteome</keyword>
<evidence type="ECO:0000313" key="1">
    <source>
        <dbReference type="EMBL" id="MFA0567757.1"/>
    </source>
</evidence>
<comment type="caution">
    <text evidence="1">The sequence shown here is derived from an EMBL/GenBank/DDBJ whole genome shotgun (WGS) entry which is preliminary data.</text>
</comment>
<dbReference type="SUPFAM" id="SSF54637">
    <property type="entry name" value="Thioesterase/thiol ester dehydrase-isomerase"/>
    <property type="match status" value="1"/>
</dbReference>
<name>A0ABV4N911_9VIBR</name>
<gene>
    <name evidence="1" type="ORF">AB4566_05660</name>
</gene>
<dbReference type="InterPro" id="IPR029069">
    <property type="entry name" value="HotDog_dom_sf"/>
</dbReference>
<accession>A0ABV4N911</accession>
<dbReference type="Proteomes" id="UP001570417">
    <property type="component" value="Unassembled WGS sequence"/>
</dbReference>
<dbReference type="Gene3D" id="3.10.129.10">
    <property type="entry name" value="Hotdog Thioesterase"/>
    <property type="match status" value="1"/>
</dbReference>
<organism evidence="1 2">
    <name type="scientific">Vibrio gallaecicus</name>
    <dbReference type="NCBI Taxonomy" id="552386"/>
    <lineage>
        <taxon>Bacteria</taxon>
        <taxon>Pseudomonadati</taxon>
        <taxon>Pseudomonadota</taxon>
        <taxon>Gammaproteobacteria</taxon>
        <taxon>Vibrionales</taxon>
        <taxon>Vibrionaceae</taxon>
        <taxon>Vibrio</taxon>
    </lineage>
</organism>
<sequence>MTDIPSIDVLLPHDAPMIFIDRAIKVEDESIHCQVTISEQNLFFDKETQSIPAYVGIEFMAQSIAAWSGYHAHQKGKEAPIGFLLGSRRYQAQCDEFSVGQTLDIFAEQLMEDNGMAVFTANIKCAGEPLAQCQLNVYVPTQEKLQEMKTRSQS</sequence>
<dbReference type="InterPro" id="IPR016776">
    <property type="entry name" value="ApeP-like_dehydratase"/>
</dbReference>
<dbReference type="PIRSF" id="PIRSF020565">
    <property type="entry name" value="3Ho_Ac_ACP_DH_prd"/>
    <property type="match status" value="1"/>
</dbReference>
<dbReference type="CDD" id="cd01289">
    <property type="entry name" value="FabA_like"/>
    <property type="match status" value="1"/>
</dbReference>
<dbReference type="RefSeq" id="WP_137374837.1">
    <property type="nucleotide sequence ID" value="NZ_AP025490.1"/>
</dbReference>
<protein>
    <submittedName>
        <fullName evidence="1">Hotdog family protein</fullName>
    </submittedName>
</protein>
<dbReference type="Pfam" id="PF22817">
    <property type="entry name" value="ApeP-like"/>
    <property type="match status" value="1"/>
</dbReference>
<reference evidence="1 2" key="1">
    <citation type="journal article" date="2024" name="ISME J.">
        <title>Tailless and filamentous prophages are predominant in marine Vibrio.</title>
        <authorList>
            <person name="Steensen K."/>
            <person name="Seneca J."/>
            <person name="Bartlau N."/>
            <person name="Yu X.A."/>
            <person name="Hussain F.A."/>
            <person name="Polz M.F."/>
        </authorList>
    </citation>
    <scope>NUCLEOTIDE SEQUENCE [LARGE SCALE GENOMIC DNA]</scope>
    <source>
        <strain evidence="1 2">10N.222.51.A1</strain>
    </source>
</reference>